<dbReference type="GO" id="GO:0005829">
    <property type="term" value="C:cytosol"/>
    <property type="evidence" value="ECO:0007669"/>
    <property type="project" value="TreeGrafter"/>
</dbReference>
<proteinExistence type="inferred from homology"/>
<dbReference type="AlphaFoldDB" id="A0A1W0WT50"/>
<comment type="similarity">
    <text evidence="1">Belongs to the RutC family.</text>
</comment>
<dbReference type="PANTHER" id="PTHR11803">
    <property type="entry name" value="2-IMINOBUTANOATE/2-IMINOPROPANOATE DEAMINASE RIDA"/>
    <property type="match status" value="1"/>
</dbReference>
<dbReference type="PROSITE" id="PS01094">
    <property type="entry name" value="UPF0076"/>
    <property type="match status" value="1"/>
</dbReference>
<protein>
    <submittedName>
        <fullName evidence="2">Ribonuclease</fullName>
    </submittedName>
</protein>
<evidence type="ECO:0000313" key="2">
    <source>
        <dbReference type="EMBL" id="OQV18323.1"/>
    </source>
</evidence>
<evidence type="ECO:0000313" key="3">
    <source>
        <dbReference type="Proteomes" id="UP000192578"/>
    </source>
</evidence>
<dbReference type="CDD" id="cd00448">
    <property type="entry name" value="YjgF_YER057c_UK114_family"/>
    <property type="match status" value="1"/>
</dbReference>
<dbReference type="EMBL" id="MTYJ01000050">
    <property type="protein sequence ID" value="OQV18323.1"/>
    <property type="molecule type" value="Genomic_DNA"/>
</dbReference>
<reference evidence="3" key="1">
    <citation type="submission" date="2017-01" db="EMBL/GenBank/DDBJ databases">
        <title>Comparative genomics of anhydrobiosis in the tardigrade Hypsibius dujardini.</title>
        <authorList>
            <person name="Yoshida Y."/>
            <person name="Koutsovoulos G."/>
            <person name="Laetsch D."/>
            <person name="Stevens L."/>
            <person name="Kumar S."/>
            <person name="Horikawa D."/>
            <person name="Ishino K."/>
            <person name="Komine S."/>
            <person name="Tomita M."/>
            <person name="Blaxter M."/>
            <person name="Arakawa K."/>
        </authorList>
    </citation>
    <scope>NUCLEOTIDE SEQUENCE [LARGE SCALE GENOMIC DNA]</scope>
    <source>
        <strain evidence="3">Z151</strain>
    </source>
</reference>
<dbReference type="GO" id="GO:0019239">
    <property type="term" value="F:deaminase activity"/>
    <property type="evidence" value="ECO:0007669"/>
    <property type="project" value="TreeGrafter"/>
</dbReference>
<gene>
    <name evidence="2" type="ORF">BV898_07527</name>
</gene>
<dbReference type="SUPFAM" id="SSF55298">
    <property type="entry name" value="YjgF-like"/>
    <property type="match status" value="1"/>
</dbReference>
<accession>A0A1W0WT50</accession>
<dbReference type="Proteomes" id="UP000192578">
    <property type="component" value="Unassembled WGS sequence"/>
</dbReference>
<comment type="caution">
    <text evidence="2">The sequence shown here is derived from an EMBL/GenBank/DDBJ whole genome shotgun (WGS) entry which is preliminary data.</text>
</comment>
<dbReference type="InterPro" id="IPR019897">
    <property type="entry name" value="RidA_CS"/>
</dbReference>
<evidence type="ECO:0000256" key="1">
    <source>
        <dbReference type="ARBA" id="ARBA00010552"/>
    </source>
</evidence>
<dbReference type="InterPro" id="IPR006056">
    <property type="entry name" value="RidA"/>
</dbReference>
<organism evidence="2 3">
    <name type="scientific">Hypsibius exemplaris</name>
    <name type="common">Freshwater tardigrade</name>
    <dbReference type="NCBI Taxonomy" id="2072580"/>
    <lineage>
        <taxon>Eukaryota</taxon>
        <taxon>Metazoa</taxon>
        <taxon>Ecdysozoa</taxon>
        <taxon>Tardigrada</taxon>
        <taxon>Eutardigrada</taxon>
        <taxon>Parachela</taxon>
        <taxon>Hypsibioidea</taxon>
        <taxon>Hypsibiidae</taxon>
        <taxon>Hypsibius</taxon>
    </lineage>
</organism>
<dbReference type="Pfam" id="PF01042">
    <property type="entry name" value="Ribonuc_L-PSP"/>
    <property type="match status" value="1"/>
</dbReference>
<dbReference type="Gene3D" id="3.30.1330.40">
    <property type="entry name" value="RutC-like"/>
    <property type="match status" value="1"/>
</dbReference>
<dbReference type="NCBIfam" id="TIGR00004">
    <property type="entry name" value="Rid family detoxifying hydrolase"/>
    <property type="match status" value="1"/>
</dbReference>
<dbReference type="GO" id="GO:0005739">
    <property type="term" value="C:mitochondrion"/>
    <property type="evidence" value="ECO:0007669"/>
    <property type="project" value="TreeGrafter"/>
</dbReference>
<dbReference type="InterPro" id="IPR006175">
    <property type="entry name" value="YjgF/YER057c/UK114"/>
</dbReference>
<sequence length="145" mass="15194">MSHPSASTPAPGSVLRRVITSPEFPAPIAPYSPAIQAGQTLYISGQLGVNPATGELVEGGVAKEAEQALINLGALLRVAGVDYANVVKVTVLLADINDFQTVNQIYAKYFPRDPPARVAYQVGALPKGGRIEIEATAVVGNIRTE</sequence>
<dbReference type="FunFam" id="3.30.1330.40:FF:000001">
    <property type="entry name" value="L-PSP family endoribonuclease"/>
    <property type="match status" value="1"/>
</dbReference>
<dbReference type="PANTHER" id="PTHR11803:SF39">
    <property type="entry name" value="2-IMINOBUTANOATE_2-IMINOPROPANOATE DEAMINASE"/>
    <property type="match status" value="1"/>
</dbReference>
<name>A0A1W0WT50_HYPEX</name>
<dbReference type="OrthoDB" id="309640at2759"/>
<dbReference type="InterPro" id="IPR035959">
    <property type="entry name" value="RutC-like_sf"/>
</dbReference>
<keyword evidence="3" id="KW-1185">Reference proteome</keyword>